<dbReference type="STRING" id="337451.A0A443PG19"/>
<dbReference type="EMBL" id="QPKB01000007">
    <property type="protein sequence ID" value="RWR89691.1"/>
    <property type="molecule type" value="Genomic_DNA"/>
</dbReference>
<organism evidence="7 8">
    <name type="scientific">Cinnamomum micranthum f. kanehirae</name>
    <dbReference type="NCBI Taxonomy" id="337451"/>
    <lineage>
        <taxon>Eukaryota</taxon>
        <taxon>Viridiplantae</taxon>
        <taxon>Streptophyta</taxon>
        <taxon>Embryophyta</taxon>
        <taxon>Tracheophyta</taxon>
        <taxon>Spermatophyta</taxon>
        <taxon>Magnoliopsida</taxon>
        <taxon>Magnoliidae</taxon>
        <taxon>Laurales</taxon>
        <taxon>Lauraceae</taxon>
        <taxon>Cinnamomum</taxon>
    </lineage>
</organism>
<reference evidence="7 8" key="1">
    <citation type="journal article" date="2019" name="Nat. Plants">
        <title>Stout camphor tree genome fills gaps in understanding of flowering plant genome evolution.</title>
        <authorList>
            <person name="Chaw S.M."/>
            <person name="Liu Y.C."/>
            <person name="Wu Y.W."/>
            <person name="Wang H.Y."/>
            <person name="Lin C.I."/>
            <person name="Wu C.S."/>
            <person name="Ke H.M."/>
            <person name="Chang L.Y."/>
            <person name="Hsu C.Y."/>
            <person name="Yang H.T."/>
            <person name="Sudianto E."/>
            <person name="Hsu M.H."/>
            <person name="Wu K.P."/>
            <person name="Wang L.N."/>
            <person name="Leebens-Mack J.H."/>
            <person name="Tsai I.J."/>
        </authorList>
    </citation>
    <scope>NUCLEOTIDE SEQUENCE [LARGE SCALE GENOMIC DNA]</scope>
    <source>
        <strain evidence="8">cv. Chaw 1501</strain>
        <tissue evidence="7">Young leaves</tissue>
    </source>
</reference>
<keyword evidence="8" id="KW-1185">Reference proteome</keyword>
<dbReference type="InterPro" id="IPR000232">
    <property type="entry name" value="HSF_DNA-bd"/>
</dbReference>
<dbReference type="Pfam" id="PF00447">
    <property type="entry name" value="HSF_DNA-bind"/>
    <property type="match status" value="1"/>
</dbReference>
<dbReference type="OrthoDB" id="60033at2759"/>
<comment type="similarity">
    <text evidence="5">Belongs to the HSF family.</text>
</comment>
<dbReference type="SMART" id="SM00415">
    <property type="entry name" value="HSF"/>
    <property type="match status" value="1"/>
</dbReference>
<dbReference type="AlphaFoldDB" id="A0A443PG19"/>
<sequence>MDGGSNIVSISNAPPPFLIKTYDMVDDPSTNAIVQWSHTSNSFVVRDPAEFGRVFSPGVHGKWDSIEKKVILKSIDCVKCLTIVSVNSSPLMKKSMVGAIQVLLVSAVLEPLTPSQADVVIPELPQVHGMVPESNVADIPNENFAIPEVVGNGFISPRCPVQEWMRRCQWKKGNSRVTPT</sequence>
<dbReference type="PANTHER" id="PTHR10015">
    <property type="entry name" value="HEAT SHOCK TRANSCRIPTION FACTOR"/>
    <property type="match status" value="1"/>
</dbReference>
<gene>
    <name evidence="7" type="ORF">CKAN_01875600</name>
</gene>
<dbReference type="PANTHER" id="PTHR10015:SF436">
    <property type="entry name" value="HEAT STRESS TRANSCRIPTION FACTOR A-1D"/>
    <property type="match status" value="1"/>
</dbReference>
<evidence type="ECO:0000256" key="5">
    <source>
        <dbReference type="RuleBase" id="RU004020"/>
    </source>
</evidence>
<dbReference type="GO" id="GO:0006357">
    <property type="term" value="P:regulation of transcription by RNA polymerase II"/>
    <property type="evidence" value="ECO:0007669"/>
    <property type="project" value="TreeGrafter"/>
</dbReference>
<evidence type="ECO:0000313" key="7">
    <source>
        <dbReference type="EMBL" id="RWR89691.1"/>
    </source>
</evidence>
<comment type="caution">
    <text evidence="7">The sequence shown here is derived from an EMBL/GenBank/DDBJ whole genome shotgun (WGS) entry which is preliminary data.</text>
</comment>
<dbReference type="Gene3D" id="1.10.10.10">
    <property type="entry name" value="Winged helix-like DNA-binding domain superfamily/Winged helix DNA-binding domain"/>
    <property type="match status" value="1"/>
</dbReference>
<evidence type="ECO:0000256" key="4">
    <source>
        <dbReference type="ARBA" id="ARBA00023242"/>
    </source>
</evidence>
<proteinExistence type="inferred from homology"/>
<dbReference type="InterPro" id="IPR036388">
    <property type="entry name" value="WH-like_DNA-bd_sf"/>
</dbReference>
<dbReference type="GO" id="GO:0005634">
    <property type="term" value="C:nucleus"/>
    <property type="evidence" value="ECO:0007669"/>
    <property type="project" value="UniProtKB-SubCell"/>
</dbReference>
<dbReference type="GO" id="GO:0034605">
    <property type="term" value="P:cellular response to heat"/>
    <property type="evidence" value="ECO:0007669"/>
    <property type="project" value="TreeGrafter"/>
</dbReference>
<name>A0A443PG19_9MAGN</name>
<evidence type="ECO:0000256" key="3">
    <source>
        <dbReference type="ARBA" id="ARBA00023125"/>
    </source>
</evidence>
<accession>A0A443PG19</accession>
<dbReference type="Proteomes" id="UP000283530">
    <property type="component" value="Unassembled WGS sequence"/>
</dbReference>
<evidence type="ECO:0000259" key="6">
    <source>
        <dbReference type="SMART" id="SM00415"/>
    </source>
</evidence>
<evidence type="ECO:0000313" key="8">
    <source>
        <dbReference type="Proteomes" id="UP000283530"/>
    </source>
</evidence>
<dbReference type="InterPro" id="IPR036390">
    <property type="entry name" value="WH_DNA-bd_sf"/>
</dbReference>
<dbReference type="GO" id="GO:0000978">
    <property type="term" value="F:RNA polymerase II cis-regulatory region sequence-specific DNA binding"/>
    <property type="evidence" value="ECO:0007669"/>
    <property type="project" value="TreeGrafter"/>
</dbReference>
<keyword evidence="3 7" id="KW-0238">DNA-binding</keyword>
<evidence type="ECO:0000256" key="2">
    <source>
        <dbReference type="ARBA" id="ARBA00023016"/>
    </source>
</evidence>
<dbReference type="SUPFAM" id="SSF46785">
    <property type="entry name" value="Winged helix' DNA-binding domain"/>
    <property type="match status" value="1"/>
</dbReference>
<comment type="subcellular location">
    <subcellularLocation>
        <location evidence="1">Nucleus</location>
    </subcellularLocation>
</comment>
<protein>
    <submittedName>
        <fullName evidence="7">Heat shock factor HSF-type, DNA-binding</fullName>
    </submittedName>
</protein>
<evidence type="ECO:0000256" key="1">
    <source>
        <dbReference type="ARBA" id="ARBA00004123"/>
    </source>
</evidence>
<keyword evidence="4" id="KW-0539">Nucleus</keyword>
<dbReference type="GO" id="GO:0003700">
    <property type="term" value="F:DNA-binding transcription factor activity"/>
    <property type="evidence" value="ECO:0007669"/>
    <property type="project" value="InterPro"/>
</dbReference>
<feature type="domain" description="HSF-type DNA-binding" evidence="6">
    <location>
        <begin position="13"/>
        <end position="78"/>
    </location>
</feature>
<keyword evidence="2 7" id="KW-0346">Stress response</keyword>